<sequence>MLKTWSHKSKLHESGSPSSEVGEVIDDPASSHDAVFGDMSGKGPNYRNVGWLGTVALVMKTQIGLGVLSIPAAFDTLGIVPGVLVLCAISAITTWSDYIVGVFKLRHREVYSIDDAGQLMFGRIGREVMGVAFCLYWIFVAGSGMLGISIGLNAVSTHGTCTAAFVAVAAIVGFLFGSIQTLGRISWLAWIGLICILSSILTVTVAVGIQDRPASAPQTGEWSSDFKIINHPSFTEAITAVSAIVFAFAGTPAFFAIASEMRDPKLYTRSLIICQSGVTAIYIAIGCVVYYFCGSFVASPALGSAGTTMKKVCYGLALPGLMVTTILVIHHLASNTIIHWATWFGCTFGVTAIAYIIASAIPVFGGLVSLIGALLGTFLSFMPMGCMWLYDNWARGKTEKTWSWRLMVLWSVFVIVSGTFLMIAGTYGSVVGIMDSYKESGGSAAFSCADNSNST</sequence>
<feature type="transmembrane region" description="Helical" evidence="7">
    <location>
        <begin position="156"/>
        <end position="176"/>
    </location>
</feature>
<evidence type="ECO:0000256" key="5">
    <source>
        <dbReference type="ARBA" id="ARBA00023136"/>
    </source>
</evidence>
<evidence type="ECO:0000256" key="1">
    <source>
        <dbReference type="ARBA" id="ARBA00004141"/>
    </source>
</evidence>
<dbReference type="EMBL" id="JAEMWZ010000021">
    <property type="protein sequence ID" value="KAG7142169.1"/>
    <property type="molecule type" value="Genomic_DNA"/>
</dbReference>
<evidence type="ECO:0000256" key="4">
    <source>
        <dbReference type="ARBA" id="ARBA00022989"/>
    </source>
</evidence>
<proteinExistence type="inferred from homology"/>
<evidence type="ECO:0000313" key="9">
    <source>
        <dbReference type="EMBL" id="KAG7142169.1"/>
    </source>
</evidence>
<keyword evidence="5 7" id="KW-0472">Membrane</keyword>
<dbReference type="AlphaFoldDB" id="A0A8I3A1I5"/>
<name>A0A8I3A1I5_VERLO</name>
<evidence type="ECO:0000259" key="8">
    <source>
        <dbReference type="Pfam" id="PF01490"/>
    </source>
</evidence>
<comment type="similarity">
    <text evidence="2">Belongs to the amino acid/polyamine transporter 2 family.</text>
</comment>
<organism evidence="9 10">
    <name type="scientific">Verticillium longisporum</name>
    <name type="common">Verticillium dahliae var. longisporum</name>
    <dbReference type="NCBI Taxonomy" id="100787"/>
    <lineage>
        <taxon>Eukaryota</taxon>
        <taxon>Fungi</taxon>
        <taxon>Dikarya</taxon>
        <taxon>Ascomycota</taxon>
        <taxon>Pezizomycotina</taxon>
        <taxon>Sordariomycetes</taxon>
        <taxon>Hypocreomycetidae</taxon>
        <taxon>Glomerellales</taxon>
        <taxon>Plectosphaerellaceae</taxon>
        <taxon>Verticillium</taxon>
    </lineage>
</organism>
<evidence type="ECO:0000313" key="10">
    <source>
        <dbReference type="Proteomes" id="UP000689129"/>
    </source>
</evidence>
<gene>
    <name evidence="9" type="ORF">HYQ45_001446</name>
</gene>
<dbReference type="PANTHER" id="PTHR22950:SF683">
    <property type="entry name" value="AMINO ACID TRANSPORTER (EUROFUNG)"/>
    <property type="match status" value="1"/>
</dbReference>
<dbReference type="OrthoDB" id="40134at2759"/>
<feature type="region of interest" description="Disordered" evidence="6">
    <location>
        <begin position="1"/>
        <end position="24"/>
    </location>
</feature>
<feature type="transmembrane region" description="Helical" evidence="7">
    <location>
        <begin position="270"/>
        <end position="292"/>
    </location>
</feature>
<reference evidence="9" key="1">
    <citation type="journal article" date="2021" name="Mol. Plant Pathol.">
        <title>A 20-kb lineage-specific genomic region tames virulence in pathogenic amphidiploid Verticillium longisporum.</title>
        <authorList>
            <person name="Harting R."/>
            <person name="Starke J."/>
            <person name="Kusch H."/>
            <person name="Poggeler S."/>
            <person name="Maurus I."/>
            <person name="Schluter R."/>
            <person name="Landesfeind M."/>
            <person name="Bulla I."/>
            <person name="Nowrousian M."/>
            <person name="de Jonge R."/>
            <person name="Stahlhut G."/>
            <person name="Hoff K.J."/>
            <person name="Asshauer K.P."/>
            <person name="Thurmer A."/>
            <person name="Stanke M."/>
            <person name="Daniel R."/>
            <person name="Morgenstern B."/>
            <person name="Thomma B.P.H.J."/>
            <person name="Kronstad J.W."/>
            <person name="Braus-Stromeyer S.A."/>
            <person name="Braus G.H."/>
        </authorList>
    </citation>
    <scope>NUCLEOTIDE SEQUENCE</scope>
    <source>
        <strain evidence="9">Vl32</strain>
    </source>
</reference>
<feature type="transmembrane region" description="Helical" evidence="7">
    <location>
        <begin position="367"/>
        <end position="390"/>
    </location>
</feature>
<evidence type="ECO:0000256" key="6">
    <source>
        <dbReference type="SAM" id="MobiDB-lite"/>
    </source>
</evidence>
<evidence type="ECO:0000256" key="7">
    <source>
        <dbReference type="SAM" id="Phobius"/>
    </source>
</evidence>
<dbReference type="Pfam" id="PF01490">
    <property type="entry name" value="Aa_trans"/>
    <property type="match status" value="1"/>
</dbReference>
<dbReference type="PANTHER" id="PTHR22950">
    <property type="entry name" value="AMINO ACID TRANSPORTER"/>
    <property type="match status" value="1"/>
</dbReference>
<dbReference type="GO" id="GO:0015179">
    <property type="term" value="F:L-amino acid transmembrane transporter activity"/>
    <property type="evidence" value="ECO:0007669"/>
    <property type="project" value="TreeGrafter"/>
</dbReference>
<protein>
    <submittedName>
        <fullName evidence="9">N amino acid transport system protein like</fullName>
    </submittedName>
</protein>
<evidence type="ECO:0000256" key="2">
    <source>
        <dbReference type="ARBA" id="ARBA00008066"/>
    </source>
</evidence>
<feature type="transmembrane region" description="Helical" evidence="7">
    <location>
        <begin position="188"/>
        <end position="209"/>
    </location>
</feature>
<dbReference type="InterPro" id="IPR013057">
    <property type="entry name" value="AA_transpt_TM"/>
</dbReference>
<comment type="caution">
    <text evidence="9">The sequence shown here is derived from an EMBL/GenBank/DDBJ whole genome shotgun (WGS) entry which is preliminary data.</text>
</comment>
<feature type="transmembrane region" description="Helical" evidence="7">
    <location>
        <begin position="402"/>
        <end position="427"/>
    </location>
</feature>
<keyword evidence="4 7" id="KW-1133">Transmembrane helix</keyword>
<evidence type="ECO:0000256" key="3">
    <source>
        <dbReference type="ARBA" id="ARBA00022692"/>
    </source>
</evidence>
<feature type="compositionally biased region" description="Basic residues" evidence="6">
    <location>
        <begin position="1"/>
        <end position="10"/>
    </location>
</feature>
<comment type="subcellular location">
    <subcellularLocation>
        <location evidence="1">Membrane</location>
        <topology evidence="1">Multi-pass membrane protein</topology>
    </subcellularLocation>
</comment>
<feature type="domain" description="Amino acid transporter transmembrane" evidence="8">
    <location>
        <begin position="48"/>
        <end position="430"/>
    </location>
</feature>
<feature type="transmembrane region" description="Helical" evidence="7">
    <location>
        <begin position="79"/>
        <end position="100"/>
    </location>
</feature>
<feature type="transmembrane region" description="Helical" evidence="7">
    <location>
        <begin position="340"/>
        <end position="361"/>
    </location>
</feature>
<accession>A0A8I3A1I5</accession>
<dbReference type="GO" id="GO:0016020">
    <property type="term" value="C:membrane"/>
    <property type="evidence" value="ECO:0007669"/>
    <property type="project" value="UniProtKB-SubCell"/>
</dbReference>
<feature type="transmembrane region" description="Helical" evidence="7">
    <location>
        <begin position="237"/>
        <end position="258"/>
    </location>
</feature>
<dbReference type="Proteomes" id="UP000689129">
    <property type="component" value="Unassembled WGS sequence"/>
</dbReference>
<feature type="transmembrane region" description="Helical" evidence="7">
    <location>
        <begin position="49"/>
        <end position="73"/>
    </location>
</feature>
<feature type="transmembrane region" description="Helical" evidence="7">
    <location>
        <begin position="128"/>
        <end position="150"/>
    </location>
</feature>
<keyword evidence="3 7" id="KW-0812">Transmembrane</keyword>
<feature type="transmembrane region" description="Helical" evidence="7">
    <location>
        <begin position="312"/>
        <end position="333"/>
    </location>
</feature>